<evidence type="ECO:0000256" key="9">
    <source>
        <dbReference type="SAM" id="Phobius"/>
    </source>
</evidence>
<keyword evidence="8" id="KW-0902">Two-component regulatory system</keyword>
<keyword evidence="6" id="KW-0418">Kinase</keyword>
<dbReference type="InterPro" id="IPR005467">
    <property type="entry name" value="His_kinase_dom"/>
</dbReference>
<feature type="transmembrane region" description="Helical" evidence="9">
    <location>
        <begin position="177"/>
        <end position="199"/>
    </location>
</feature>
<sequence>MGLTLFNDMLLNIKDMLLQLLIVLFPFFLLQVHWLKESTLQLHKWGQQRVVSVACTLGIVLSLFFSVNIHEQIRFDLSHILLITSVLYGGYVSGSIALLALILFKIIFAHHDLLITGFMNGGIFLLSIIFIRRYVDANRLIKVSFFTTMVCLASIVQSLFNLYLMSTKQSGSINTEIAVLLMIYPLVGMMAIWIIIHLVENVREKQLMEMEIQKAERLNIIGHLAASVAHEIRNPMTVVRGFMQIFDKETFIPDNKKVYIKLMIQELDRAEGIINDYLTLARPRLEKMERIAIKEQMDSVMEIISSFAMLHNIRIQHQMGQEDLHVKGIPEKLSQVLINLIKNAIEASPEGQIVHISAYRTEEKAVIEIKDQGIGLSQEEIKRIGTPFYTTKENGTGLGLMVCYQIIKSMNGKIEVFSEKNKGTQFIIKLPAVD</sequence>
<dbReference type="SUPFAM" id="SSF47384">
    <property type="entry name" value="Homodimeric domain of signal transducing histidine kinase"/>
    <property type="match status" value="1"/>
</dbReference>
<keyword evidence="9" id="KW-0472">Membrane</keyword>
<accession>A0ABW1IT94</accession>
<keyword evidence="5" id="KW-0547">Nucleotide-binding</keyword>
<keyword evidence="9" id="KW-1133">Transmembrane helix</keyword>
<feature type="transmembrane region" description="Helical" evidence="9">
    <location>
        <begin position="16"/>
        <end position="35"/>
    </location>
</feature>
<evidence type="ECO:0000256" key="4">
    <source>
        <dbReference type="ARBA" id="ARBA00022679"/>
    </source>
</evidence>
<evidence type="ECO:0000313" key="11">
    <source>
        <dbReference type="EMBL" id="MFC5988281.1"/>
    </source>
</evidence>
<dbReference type="PANTHER" id="PTHR43065">
    <property type="entry name" value="SENSOR HISTIDINE KINASE"/>
    <property type="match status" value="1"/>
</dbReference>
<dbReference type="InterPro" id="IPR004358">
    <property type="entry name" value="Sig_transdc_His_kin-like_C"/>
</dbReference>
<evidence type="ECO:0000259" key="10">
    <source>
        <dbReference type="PROSITE" id="PS50109"/>
    </source>
</evidence>
<evidence type="ECO:0000256" key="7">
    <source>
        <dbReference type="ARBA" id="ARBA00022840"/>
    </source>
</evidence>
<feature type="domain" description="Histidine kinase" evidence="10">
    <location>
        <begin position="227"/>
        <end position="434"/>
    </location>
</feature>
<dbReference type="Pfam" id="PF02518">
    <property type="entry name" value="HATPase_c"/>
    <property type="match status" value="1"/>
</dbReference>
<keyword evidence="3" id="KW-0597">Phosphoprotein</keyword>
<dbReference type="InterPro" id="IPR036890">
    <property type="entry name" value="HATPase_C_sf"/>
</dbReference>
<keyword evidence="12" id="KW-1185">Reference proteome</keyword>
<dbReference type="GO" id="GO:0005524">
    <property type="term" value="F:ATP binding"/>
    <property type="evidence" value="ECO:0007669"/>
    <property type="project" value="UniProtKB-KW"/>
</dbReference>
<dbReference type="SMART" id="SM00388">
    <property type="entry name" value="HisKA"/>
    <property type="match status" value="1"/>
</dbReference>
<organism evidence="11 12">
    <name type="scientific">Marinicrinis lubricantis</name>
    <dbReference type="NCBI Taxonomy" id="2086470"/>
    <lineage>
        <taxon>Bacteria</taxon>
        <taxon>Bacillati</taxon>
        <taxon>Bacillota</taxon>
        <taxon>Bacilli</taxon>
        <taxon>Bacillales</taxon>
        <taxon>Paenibacillaceae</taxon>
    </lineage>
</organism>
<dbReference type="Proteomes" id="UP001596250">
    <property type="component" value="Unassembled WGS sequence"/>
</dbReference>
<protein>
    <recommendedName>
        <fullName evidence="2">histidine kinase</fullName>
        <ecNumber evidence="2">2.7.13.3</ecNumber>
    </recommendedName>
</protein>
<feature type="transmembrane region" description="Helical" evidence="9">
    <location>
        <begin position="50"/>
        <end position="69"/>
    </location>
</feature>
<dbReference type="PANTHER" id="PTHR43065:SF46">
    <property type="entry name" value="C4-DICARBOXYLATE TRANSPORT SENSOR PROTEIN DCTB"/>
    <property type="match status" value="1"/>
</dbReference>
<feature type="transmembrane region" description="Helical" evidence="9">
    <location>
        <begin position="113"/>
        <end position="131"/>
    </location>
</feature>
<keyword evidence="4" id="KW-0808">Transferase</keyword>
<evidence type="ECO:0000256" key="2">
    <source>
        <dbReference type="ARBA" id="ARBA00012438"/>
    </source>
</evidence>
<dbReference type="PROSITE" id="PS50109">
    <property type="entry name" value="HIS_KIN"/>
    <property type="match status" value="1"/>
</dbReference>
<dbReference type="InterPro" id="IPR036097">
    <property type="entry name" value="HisK_dim/P_sf"/>
</dbReference>
<evidence type="ECO:0000256" key="1">
    <source>
        <dbReference type="ARBA" id="ARBA00000085"/>
    </source>
</evidence>
<dbReference type="InterPro" id="IPR003661">
    <property type="entry name" value="HisK_dim/P_dom"/>
</dbReference>
<name>A0ABW1IT94_9BACL</name>
<dbReference type="Pfam" id="PF00512">
    <property type="entry name" value="HisKA"/>
    <property type="match status" value="1"/>
</dbReference>
<gene>
    <name evidence="11" type="ORF">ACFPXP_17905</name>
</gene>
<dbReference type="SMART" id="SM00387">
    <property type="entry name" value="HATPase_c"/>
    <property type="match status" value="1"/>
</dbReference>
<evidence type="ECO:0000256" key="3">
    <source>
        <dbReference type="ARBA" id="ARBA00022553"/>
    </source>
</evidence>
<feature type="transmembrane region" description="Helical" evidence="9">
    <location>
        <begin position="81"/>
        <end position="107"/>
    </location>
</feature>
<dbReference type="RefSeq" id="WP_379895744.1">
    <property type="nucleotide sequence ID" value="NZ_CBCSCT010000015.1"/>
</dbReference>
<feature type="transmembrane region" description="Helical" evidence="9">
    <location>
        <begin position="143"/>
        <end position="165"/>
    </location>
</feature>
<evidence type="ECO:0000313" key="12">
    <source>
        <dbReference type="Proteomes" id="UP001596250"/>
    </source>
</evidence>
<dbReference type="PRINTS" id="PR00344">
    <property type="entry name" value="BCTRLSENSOR"/>
</dbReference>
<evidence type="ECO:0000256" key="6">
    <source>
        <dbReference type="ARBA" id="ARBA00022777"/>
    </source>
</evidence>
<dbReference type="EC" id="2.7.13.3" evidence="2"/>
<evidence type="ECO:0000256" key="8">
    <source>
        <dbReference type="ARBA" id="ARBA00023012"/>
    </source>
</evidence>
<dbReference type="Gene3D" id="3.30.565.10">
    <property type="entry name" value="Histidine kinase-like ATPase, C-terminal domain"/>
    <property type="match status" value="1"/>
</dbReference>
<dbReference type="Gene3D" id="1.10.287.130">
    <property type="match status" value="1"/>
</dbReference>
<dbReference type="CDD" id="cd00075">
    <property type="entry name" value="HATPase"/>
    <property type="match status" value="1"/>
</dbReference>
<dbReference type="InterPro" id="IPR003594">
    <property type="entry name" value="HATPase_dom"/>
</dbReference>
<proteinExistence type="predicted"/>
<reference evidence="12" key="1">
    <citation type="journal article" date="2019" name="Int. J. Syst. Evol. Microbiol.">
        <title>The Global Catalogue of Microorganisms (GCM) 10K type strain sequencing project: providing services to taxonomists for standard genome sequencing and annotation.</title>
        <authorList>
            <consortium name="The Broad Institute Genomics Platform"/>
            <consortium name="The Broad Institute Genome Sequencing Center for Infectious Disease"/>
            <person name="Wu L."/>
            <person name="Ma J."/>
        </authorList>
    </citation>
    <scope>NUCLEOTIDE SEQUENCE [LARGE SCALE GENOMIC DNA]</scope>
    <source>
        <strain evidence="12">CCM 8749</strain>
    </source>
</reference>
<keyword evidence="9" id="KW-0812">Transmembrane</keyword>
<comment type="catalytic activity">
    <reaction evidence="1">
        <text>ATP + protein L-histidine = ADP + protein N-phospho-L-histidine.</text>
        <dbReference type="EC" id="2.7.13.3"/>
    </reaction>
</comment>
<keyword evidence="7 11" id="KW-0067">ATP-binding</keyword>
<dbReference type="CDD" id="cd00082">
    <property type="entry name" value="HisKA"/>
    <property type="match status" value="1"/>
</dbReference>
<comment type="caution">
    <text evidence="11">The sequence shown here is derived from an EMBL/GenBank/DDBJ whole genome shotgun (WGS) entry which is preliminary data.</text>
</comment>
<dbReference type="EMBL" id="JBHSQV010000179">
    <property type="protein sequence ID" value="MFC5988281.1"/>
    <property type="molecule type" value="Genomic_DNA"/>
</dbReference>
<dbReference type="SUPFAM" id="SSF55874">
    <property type="entry name" value="ATPase domain of HSP90 chaperone/DNA topoisomerase II/histidine kinase"/>
    <property type="match status" value="1"/>
</dbReference>
<evidence type="ECO:0000256" key="5">
    <source>
        <dbReference type="ARBA" id="ARBA00022741"/>
    </source>
</evidence>